<gene>
    <name evidence="2" type="ORF">CLV72_112108</name>
</gene>
<reference evidence="2 3" key="1">
    <citation type="submission" date="2018-03" db="EMBL/GenBank/DDBJ databases">
        <title>Genomic Encyclopedia of Archaeal and Bacterial Type Strains, Phase II (KMG-II): from individual species to whole genera.</title>
        <authorList>
            <person name="Goeker M."/>
        </authorList>
    </citation>
    <scope>NUCLEOTIDE SEQUENCE [LARGE SCALE GENOMIC DNA]</scope>
    <source>
        <strain evidence="2 3">DSM 45601</strain>
    </source>
</reference>
<evidence type="ECO:0008006" key="4">
    <source>
        <dbReference type="Google" id="ProtNLM"/>
    </source>
</evidence>
<dbReference type="AlphaFoldDB" id="A0A2T0PT14"/>
<evidence type="ECO:0000313" key="3">
    <source>
        <dbReference type="Proteomes" id="UP000237846"/>
    </source>
</evidence>
<feature type="region of interest" description="Disordered" evidence="1">
    <location>
        <begin position="154"/>
        <end position="180"/>
    </location>
</feature>
<name>A0A2T0PT14_9ACTN</name>
<feature type="region of interest" description="Disordered" evidence="1">
    <location>
        <begin position="41"/>
        <end position="66"/>
    </location>
</feature>
<dbReference type="InterPro" id="IPR035901">
    <property type="entry name" value="GIY-YIG_endonuc_sf"/>
</dbReference>
<evidence type="ECO:0000256" key="1">
    <source>
        <dbReference type="SAM" id="MobiDB-lite"/>
    </source>
</evidence>
<dbReference type="EMBL" id="PVZC01000012">
    <property type="protein sequence ID" value="PRX92035.1"/>
    <property type="molecule type" value="Genomic_DNA"/>
</dbReference>
<sequence>MNSNPEGHSTSTMAALWWIEMVRELRLDADLTAVAESLARHANPSGKDSNPGRKKVSQDTGLPPNDVTKAFRKLQSIGVLDVARDYTPQGFTLYLLVDPSKPHRDQKNDILMPTEDVKAPSDALLIALPPLSEAHAPHKDPNPRGSLMGVAPASIYPKSTPRRRPVRGQSKPEHPVKRKGVRRKETILYRYYDDKDVLLYVGVSANMPGRLEGHEDDSTWMDFAARSTLEHFTDRADAEAAEITAIETDRPIFNILHNENPDRVRRIVDYLIDRDRRDLLVPLISRG</sequence>
<proteinExistence type="predicted"/>
<protein>
    <recommendedName>
        <fullName evidence="4">GIY-YIG domain-containing protein</fullName>
    </recommendedName>
</protein>
<comment type="caution">
    <text evidence="2">The sequence shown here is derived from an EMBL/GenBank/DDBJ whole genome shotgun (WGS) entry which is preliminary data.</text>
</comment>
<evidence type="ECO:0000313" key="2">
    <source>
        <dbReference type="EMBL" id="PRX92035.1"/>
    </source>
</evidence>
<organism evidence="2 3">
    <name type="scientific">Allonocardiopsis opalescens</name>
    <dbReference type="NCBI Taxonomy" id="1144618"/>
    <lineage>
        <taxon>Bacteria</taxon>
        <taxon>Bacillati</taxon>
        <taxon>Actinomycetota</taxon>
        <taxon>Actinomycetes</taxon>
        <taxon>Streptosporangiales</taxon>
        <taxon>Allonocardiopsis</taxon>
    </lineage>
</organism>
<accession>A0A2T0PT14</accession>
<keyword evidence="3" id="KW-1185">Reference proteome</keyword>
<dbReference type="Proteomes" id="UP000237846">
    <property type="component" value="Unassembled WGS sequence"/>
</dbReference>
<dbReference type="SUPFAM" id="SSF82771">
    <property type="entry name" value="GIY-YIG endonuclease"/>
    <property type="match status" value="1"/>
</dbReference>